<dbReference type="GO" id="GO:0006364">
    <property type="term" value="P:rRNA processing"/>
    <property type="evidence" value="ECO:0007669"/>
    <property type="project" value="UniProtKB-KW"/>
</dbReference>
<dbReference type="InterPro" id="IPR015943">
    <property type="entry name" value="WD40/YVTN_repeat-like_dom_sf"/>
</dbReference>
<feature type="compositionally biased region" description="Basic and acidic residues" evidence="7">
    <location>
        <begin position="55"/>
        <end position="66"/>
    </location>
</feature>
<dbReference type="OrthoDB" id="1935146at2759"/>
<evidence type="ECO:0000256" key="3">
    <source>
        <dbReference type="ARBA" id="ARBA00022574"/>
    </source>
</evidence>
<feature type="region of interest" description="Disordered" evidence="7">
    <location>
        <begin position="27"/>
        <end position="97"/>
    </location>
</feature>
<sequence length="526" mass="58958">MSKRSSRRRDEELASLLFSSGSTIDISKLGAGKRKRNDLSNQKTIDESYTASDVHASDLEQEPKECEVEEDQESQSTDGSDEEENQEAPSQKRKAAWVDADDVTTNIADAILARTEKIKFEQAVAVRSVQDKNYQEFLKDKFTAVVGEAPAWADLDAAQARNEEEDDDDEDALQLGCNMISSAGGALPSNYLNYRWLSDLNEEENVKVRNGYLGNSLRAVFAANHPLALVTRRQYVLHGDGFAQIYQVGPEHCHKLDEFVFNKFPICSSAFLPCSKKFIIGAKQARHFYVYDMEAGKEIKVPWTSGDRQRKNTRNMEHVVVVNDNEVIVQDRDELTILDTRLWRPVDCLRPPSRIGAFCVSAMGDTVYSFGHDDGEVTVWDHSSRRARAQFTDEGCINGTAIDVSPNSSYLACGSNTGVVNLYSARDVEMSHTPRPLKVLSQLVTSVNCVKFNSSSEALVFSSMELPNAVRIAHLPSYHVFSNFPRLDHKLDNVLSCCFTPGSGYLALCSSGRRVHRLRLQYYNKY</sequence>
<dbReference type="KEGG" id="hazt:108668088"/>
<accession>A0A8B7NAV9</accession>
<comment type="subcellular location">
    <subcellularLocation>
        <location evidence="1">Nucleus</location>
        <location evidence="1">Nucleolus</location>
    </subcellularLocation>
</comment>
<evidence type="ECO:0000256" key="6">
    <source>
        <dbReference type="ARBA" id="ARBA00025767"/>
    </source>
</evidence>
<dbReference type="OMA" id="KIRMWEI"/>
<feature type="compositionally biased region" description="Acidic residues" evidence="7">
    <location>
        <begin position="67"/>
        <end position="86"/>
    </location>
</feature>
<dbReference type="CTD" id="36831"/>
<dbReference type="Proteomes" id="UP000694843">
    <property type="component" value="Unplaced"/>
</dbReference>
<dbReference type="Gene3D" id="2.130.10.10">
    <property type="entry name" value="YVTN repeat-like/Quinoprotein amine dehydrogenase"/>
    <property type="match status" value="1"/>
</dbReference>
<evidence type="ECO:0000313" key="8">
    <source>
        <dbReference type="Proteomes" id="UP000694843"/>
    </source>
</evidence>
<keyword evidence="8" id="KW-1185">Reference proteome</keyword>
<feature type="compositionally biased region" description="Polar residues" evidence="7">
    <location>
        <begin position="39"/>
        <end position="51"/>
    </location>
</feature>
<protein>
    <submittedName>
        <fullName evidence="9">U3 small nucleolar RNA-associated protein 18 homolog</fullName>
    </submittedName>
</protein>
<evidence type="ECO:0000256" key="2">
    <source>
        <dbReference type="ARBA" id="ARBA00022552"/>
    </source>
</evidence>
<proteinExistence type="inferred from homology"/>
<organism evidence="8 9">
    <name type="scientific">Hyalella azteca</name>
    <name type="common">Amphipod</name>
    <dbReference type="NCBI Taxonomy" id="294128"/>
    <lineage>
        <taxon>Eukaryota</taxon>
        <taxon>Metazoa</taxon>
        <taxon>Ecdysozoa</taxon>
        <taxon>Arthropoda</taxon>
        <taxon>Crustacea</taxon>
        <taxon>Multicrustacea</taxon>
        <taxon>Malacostraca</taxon>
        <taxon>Eumalacostraca</taxon>
        <taxon>Peracarida</taxon>
        <taxon>Amphipoda</taxon>
        <taxon>Senticaudata</taxon>
        <taxon>Talitrida</taxon>
        <taxon>Talitroidea</taxon>
        <taxon>Hyalellidae</taxon>
        <taxon>Hyalella</taxon>
    </lineage>
</organism>
<name>A0A8B7NAV9_HYAAZ</name>
<evidence type="ECO:0000256" key="5">
    <source>
        <dbReference type="ARBA" id="ARBA00023242"/>
    </source>
</evidence>
<keyword evidence="2" id="KW-0698">rRNA processing</keyword>
<reference evidence="9" key="1">
    <citation type="submission" date="2025-08" db="UniProtKB">
        <authorList>
            <consortium name="RefSeq"/>
        </authorList>
    </citation>
    <scope>IDENTIFICATION</scope>
    <source>
        <tissue evidence="9">Whole organism</tissue>
    </source>
</reference>
<dbReference type="SMART" id="SM00320">
    <property type="entry name" value="WD40"/>
    <property type="match status" value="3"/>
</dbReference>
<comment type="similarity">
    <text evidence="6">Belongs to the WD repeat UTP18 family.</text>
</comment>
<dbReference type="PANTHER" id="PTHR18359:SF0">
    <property type="entry name" value="U3 SMALL NUCLEOLAR RNA-ASSOCIATED PROTEIN 18 HOMOLOG"/>
    <property type="match status" value="1"/>
</dbReference>
<gene>
    <name evidence="9" type="primary">LOC108668088</name>
</gene>
<dbReference type="GO" id="GO:0034388">
    <property type="term" value="C:Pwp2p-containing subcomplex of 90S preribosome"/>
    <property type="evidence" value="ECO:0007669"/>
    <property type="project" value="TreeGrafter"/>
</dbReference>
<keyword evidence="5" id="KW-0539">Nucleus</keyword>
<dbReference type="SUPFAM" id="SSF50978">
    <property type="entry name" value="WD40 repeat-like"/>
    <property type="match status" value="1"/>
</dbReference>
<evidence type="ECO:0000256" key="4">
    <source>
        <dbReference type="ARBA" id="ARBA00022737"/>
    </source>
</evidence>
<dbReference type="InterPro" id="IPR036322">
    <property type="entry name" value="WD40_repeat_dom_sf"/>
</dbReference>
<evidence type="ECO:0000256" key="1">
    <source>
        <dbReference type="ARBA" id="ARBA00004604"/>
    </source>
</evidence>
<keyword evidence="3" id="KW-0853">WD repeat</keyword>
<evidence type="ECO:0000313" key="9">
    <source>
        <dbReference type="RefSeq" id="XP_018010715.1"/>
    </source>
</evidence>
<dbReference type="PANTHER" id="PTHR18359">
    <property type="entry name" value="WD-REPEAT PROTEIN-RELATED"/>
    <property type="match status" value="1"/>
</dbReference>
<evidence type="ECO:0000256" key="7">
    <source>
        <dbReference type="SAM" id="MobiDB-lite"/>
    </source>
</evidence>
<dbReference type="GeneID" id="108668088"/>
<dbReference type="GO" id="GO:0032040">
    <property type="term" value="C:small-subunit processome"/>
    <property type="evidence" value="ECO:0007669"/>
    <property type="project" value="TreeGrafter"/>
</dbReference>
<dbReference type="InterPro" id="IPR001680">
    <property type="entry name" value="WD40_rpt"/>
</dbReference>
<dbReference type="InterPro" id="IPR045161">
    <property type="entry name" value="Utp18"/>
</dbReference>
<keyword evidence="4" id="KW-0677">Repeat</keyword>
<dbReference type="AlphaFoldDB" id="A0A8B7NAV9"/>
<dbReference type="RefSeq" id="XP_018010715.1">
    <property type="nucleotide sequence ID" value="XM_018155226.2"/>
</dbReference>